<evidence type="ECO:0000256" key="1">
    <source>
        <dbReference type="ARBA" id="ARBA00004141"/>
    </source>
</evidence>
<feature type="transmembrane region" description="Helical" evidence="6">
    <location>
        <begin position="180"/>
        <end position="201"/>
    </location>
</feature>
<feature type="compositionally biased region" description="Polar residues" evidence="5">
    <location>
        <begin position="435"/>
        <end position="445"/>
    </location>
</feature>
<comment type="subcellular location">
    <subcellularLocation>
        <location evidence="1">Membrane</location>
        <topology evidence="1">Multi-pass membrane protein</topology>
    </subcellularLocation>
</comment>
<keyword evidence="4 6" id="KW-0472">Membrane</keyword>
<proteinExistence type="predicted"/>
<feature type="compositionally biased region" description="Polar residues" evidence="5">
    <location>
        <begin position="492"/>
        <end position="505"/>
    </location>
</feature>
<dbReference type="InterPro" id="IPR005178">
    <property type="entry name" value="Ostalpha/TMEM184C"/>
</dbReference>
<organism evidence="7 8">
    <name type="scientific">Aspergillus hiratsukae</name>
    <dbReference type="NCBI Taxonomy" id="1194566"/>
    <lineage>
        <taxon>Eukaryota</taxon>
        <taxon>Fungi</taxon>
        <taxon>Dikarya</taxon>
        <taxon>Ascomycota</taxon>
        <taxon>Pezizomycotina</taxon>
        <taxon>Eurotiomycetes</taxon>
        <taxon>Eurotiomycetidae</taxon>
        <taxon>Eurotiales</taxon>
        <taxon>Aspergillaceae</taxon>
        <taxon>Aspergillus</taxon>
        <taxon>Aspergillus subgen. Fumigati</taxon>
    </lineage>
</organism>
<sequence>MTAGSSFGGTGSRLARAVVIVAGVSALVASLLSLFKNYRKPLLQRYVVRILLMVPIYAIASWSSIVSRRASLFLDPIRDVYEAFTIYTFFQLLINFLGGERALIIMTHGRPPVSHAWPLNHFFPKVDISDPHTFLAVKRGILQYTWLKPILAIASIIMKATDTYQEGYLGLKSGYLWTGIVYNVSVTVSLYSLAMFWVCLHDDLAPFRPVPKFLCVKLIIFASYWQGFFLSILQWLGALSNGVPGYTPDNLAAAIQDSLICFEMPIFAITHWYAFSWHDYADPTISAARLPVVYALRDAFGAKDLVEDTKMTLRGENYEYRLFDSGDHIIPHAESKSRVKRVMDGMRYERGGKAKYWIPKPGEVNSRTPLLADAESSNRSRRSSALERFRSNSSIEESTLDPDDEELFTKARALEFGDWNYPVISANVVPRDQRLPSTTTYQNVEQAAEPVKRARKHRKTRTMSGKSEQRDDRNGSSHSRRKDSHESPSLKRGSSSLTSQGSHRSQLVDLVVEDREAEEEERAQVHRALGSTFVEPDHKRFQRPSGKPVDEENRPALPGQDGSTSDGNREAVQKPEESEEESRTPTWSYGGIEEENVWGSVFTGWIASCLSCLRPEGDVQSSHHQHTMKSKGVEREMRICHTQPHLVPPMKLVVYDDLPSPGPPPRTSSLPSWMTEGRSIASRASNRASMSFKRQSTTPLRISAPTDFRRVETFQSWASSPAEFQPLVVTDDDLLPGLKKPLSLPLILRVFPALDLIIITLRPSNYTANP</sequence>
<evidence type="ECO:0000313" key="8">
    <source>
        <dbReference type="Proteomes" id="UP000630445"/>
    </source>
</evidence>
<dbReference type="Pfam" id="PF03619">
    <property type="entry name" value="Solute_trans_a"/>
    <property type="match status" value="1"/>
</dbReference>
<feature type="transmembrane region" description="Helical" evidence="6">
    <location>
        <begin position="213"/>
        <end position="236"/>
    </location>
</feature>
<evidence type="ECO:0000256" key="6">
    <source>
        <dbReference type="SAM" id="Phobius"/>
    </source>
</evidence>
<feature type="region of interest" description="Disordered" evidence="5">
    <location>
        <begin position="435"/>
        <end position="587"/>
    </location>
</feature>
<feature type="transmembrane region" description="Helical" evidence="6">
    <location>
        <begin position="80"/>
        <end position="98"/>
    </location>
</feature>
<dbReference type="PANTHER" id="PTHR23423">
    <property type="entry name" value="ORGANIC SOLUTE TRANSPORTER-RELATED"/>
    <property type="match status" value="1"/>
</dbReference>
<keyword evidence="2 6" id="KW-0812">Transmembrane</keyword>
<feature type="region of interest" description="Disordered" evidence="5">
    <location>
        <begin position="367"/>
        <end position="402"/>
    </location>
</feature>
<dbReference type="SMART" id="SM01417">
    <property type="entry name" value="Solute_trans_a"/>
    <property type="match status" value="1"/>
</dbReference>
<gene>
    <name evidence="7" type="ORF">CNMCM5793_002623</name>
</gene>
<feature type="transmembrane region" description="Helical" evidence="6">
    <location>
        <begin position="46"/>
        <end position="65"/>
    </location>
</feature>
<evidence type="ECO:0000256" key="2">
    <source>
        <dbReference type="ARBA" id="ARBA00022692"/>
    </source>
</evidence>
<evidence type="ECO:0000256" key="3">
    <source>
        <dbReference type="ARBA" id="ARBA00022989"/>
    </source>
</evidence>
<name>A0A8H6PD27_9EURO</name>
<dbReference type="Proteomes" id="UP000630445">
    <property type="component" value="Unassembled WGS sequence"/>
</dbReference>
<feature type="compositionally biased region" description="Basic and acidic residues" evidence="5">
    <location>
        <begin position="567"/>
        <end position="576"/>
    </location>
</feature>
<evidence type="ECO:0000256" key="4">
    <source>
        <dbReference type="ARBA" id="ARBA00023136"/>
    </source>
</evidence>
<evidence type="ECO:0000313" key="7">
    <source>
        <dbReference type="EMBL" id="KAF7126201.1"/>
    </source>
</evidence>
<dbReference type="EMBL" id="JACBAD010001942">
    <property type="protein sequence ID" value="KAF7126201.1"/>
    <property type="molecule type" value="Genomic_DNA"/>
</dbReference>
<feature type="transmembrane region" description="Helical" evidence="6">
    <location>
        <begin position="14"/>
        <end position="34"/>
    </location>
</feature>
<keyword evidence="3 6" id="KW-1133">Transmembrane helix</keyword>
<dbReference type="OrthoDB" id="5348404at2759"/>
<reference evidence="7" key="1">
    <citation type="submission" date="2020-06" db="EMBL/GenBank/DDBJ databases">
        <title>Draft genome sequences of strains closely related to Aspergillus parafelis and Aspergillus hiratsukae.</title>
        <authorList>
            <person name="Dos Santos R.A.C."/>
            <person name="Rivero-Menendez O."/>
            <person name="Steenwyk J.L."/>
            <person name="Mead M.E."/>
            <person name="Goldman G.H."/>
            <person name="Alastruey-Izquierdo A."/>
            <person name="Rokas A."/>
        </authorList>
    </citation>
    <scope>NUCLEOTIDE SEQUENCE</scope>
    <source>
        <strain evidence="7">CNM-CM5793</strain>
    </source>
</reference>
<evidence type="ECO:0008006" key="9">
    <source>
        <dbReference type="Google" id="ProtNLM"/>
    </source>
</evidence>
<comment type="caution">
    <text evidence="7">The sequence shown here is derived from an EMBL/GenBank/DDBJ whole genome shotgun (WGS) entry which is preliminary data.</text>
</comment>
<dbReference type="AlphaFoldDB" id="A0A8H6PD27"/>
<evidence type="ECO:0000256" key="5">
    <source>
        <dbReference type="SAM" id="MobiDB-lite"/>
    </source>
</evidence>
<keyword evidence="8" id="KW-1185">Reference proteome</keyword>
<feature type="transmembrane region" description="Helical" evidence="6">
    <location>
        <begin position="141"/>
        <end position="160"/>
    </location>
</feature>
<accession>A0A8H6PD27</accession>
<dbReference type="GO" id="GO:0016020">
    <property type="term" value="C:membrane"/>
    <property type="evidence" value="ECO:0007669"/>
    <property type="project" value="UniProtKB-SubCell"/>
</dbReference>
<protein>
    <recommendedName>
        <fullName evidence="9">DUF300-domain-containing protein</fullName>
    </recommendedName>
</protein>